<reference evidence="2" key="1">
    <citation type="submission" date="2018-05" db="EMBL/GenBank/DDBJ databases">
        <authorList>
            <person name="Lanie J.A."/>
            <person name="Ng W.-L."/>
            <person name="Kazmierczak K.M."/>
            <person name="Andrzejewski T.M."/>
            <person name="Davidsen T.M."/>
            <person name="Wayne K.J."/>
            <person name="Tettelin H."/>
            <person name="Glass J.I."/>
            <person name="Rusch D."/>
            <person name="Podicherti R."/>
            <person name="Tsui H.-C.T."/>
            <person name="Winkler M.E."/>
        </authorList>
    </citation>
    <scope>NUCLEOTIDE SEQUENCE</scope>
</reference>
<accession>A0A382GR21</accession>
<organism evidence="2">
    <name type="scientific">marine metagenome</name>
    <dbReference type="NCBI Taxonomy" id="408172"/>
    <lineage>
        <taxon>unclassified sequences</taxon>
        <taxon>metagenomes</taxon>
        <taxon>ecological metagenomes</taxon>
    </lineage>
</organism>
<sequence length="123" mass="14382">MKKFHPSRYILVFLALALAPLFQGQVSDQQRKQLRELLRYQRAYNEQLDQARKQLLDKDEELQLVYSEMVEAEGVYLEVSRQYQALLEKKMKANPAFKGIQAKLDKINEQIRSVGASTTPPRR</sequence>
<gene>
    <name evidence="2" type="ORF">METZ01_LOCUS229465</name>
</gene>
<evidence type="ECO:0000256" key="1">
    <source>
        <dbReference type="SAM" id="Coils"/>
    </source>
</evidence>
<dbReference type="EMBL" id="UINC01056504">
    <property type="protein sequence ID" value="SVB76611.1"/>
    <property type="molecule type" value="Genomic_DNA"/>
</dbReference>
<evidence type="ECO:0000313" key="2">
    <source>
        <dbReference type="EMBL" id="SVB76611.1"/>
    </source>
</evidence>
<keyword evidence="1" id="KW-0175">Coiled coil</keyword>
<dbReference type="AlphaFoldDB" id="A0A382GR21"/>
<feature type="coiled-coil region" evidence="1">
    <location>
        <begin position="34"/>
        <end position="61"/>
    </location>
</feature>
<proteinExistence type="predicted"/>
<protein>
    <submittedName>
        <fullName evidence="2">Uncharacterized protein</fullName>
    </submittedName>
</protein>
<name>A0A382GR21_9ZZZZ</name>